<reference evidence="7 8" key="1">
    <citation type="journal article" date="2009" name="J. Bacteriol.">
        <title>Draft genome sequence of the extremely acidophilic bacterium Acidithiobacillus caldus ATCC 51756 reveals metabolic versatility in the genus Acidithiobacillus.</title>
        <authorList>
            <person name="Valdes J."/>
            <person name="Quatrini R."/>
            <person name="Hallberg K."/>
            <person name="Dopson M."/>
            <person name="Valenzuela P.D."/>
            <person name="Holmes D.S."/>
        </authorList>
    </citation>
    <scope>NUCLEOTIDE SEQUENCE [LARGE SCALE GENOMIC DNA]</scope>
    <source>
        <strain evidence="8">ATCC 51756 / DSM 8584 / KU</strain>
    </source>
</reference>
<organism evidence="7 8">
    <name type="scientific">Acidithiobacillus caldus (strain ATCC 51756 / DSM 8584 / KU)</name>
    <dbReference type="NCBI Taxonomy" id="637389"/>
    <lineage>
        <taxon>Bacteria</taxon>
        <taxon>Pseudomonadati</taxon>
        <taxon>Pseudomonadota</taxon>
        <taxon>Acidithiobacillia</taxon>
        <taxon>Acidithiobacillales</taxon>
        <taxon>Acidithiobacillaceae</taxon>
        <taxon>Acidithiobacillus</taxon>
    </lineage>
</organism>
<dbReference type="Pfam" id="PF06146">
    <property type="entry name" value="PsiE"/>
    <property type="match status" value="1"/>
</dbReference>
<evidence type="ECO:0000256" key="3">
    <source>
        <dbReference type="ARBA" id="ARBA00022692"/>
    </source>
</evidence>
<accession>A0A059ZWM3</accession>
<dbReference type="GO" id="GO:0005886">
    <property type="term" value="C:plasma membrane"/>
    <property type="evidence" value="ECO:0007669"/>
    <property type="project" value="UniProtKB-SubCell"/>
</dbReference>
<evidence type="ECO:0000313" key="8">
    <source>
        <dbReference type="Proteomes" id="UP000005522"/>
    </source>
</evidence>
<keyword evidence="3 6" id="KW-0812">Transmembrane</keyword>
<feature type="transmembrane region" description="Helical" evidence="6">
    <location>
        <begin position="103"/>
        <end position="122"/>
    </location>
</feature>
<dbReference type="KEGG" id="acz:Acaty_c2131"/>
<evidence type="ECO:0000256" key="1">
    <source>
        <dbReference type="ARBA" id="ARBA00004651"/>
    </source>
</evidence>
<feature type="transmembrane region" description="Helical" evidence="6">
    <location>
        <begin position="134"/>
        <end position="151"/>
    </location>
</feature>
<dbReference type="InterPro" id="IPR020948">
    <property type="entry name" value="P_starv_induced_PsiE-like"/>
</dbReference>
<feature type="transmembrane region" description="Helical" evidence="6">
    <location>
        <begin position="73"/>
        <end position="91"/>
    </location>
</feature>
<keyword evidence="5 6" id="KW-0472">Membrane</keyword>
<comment type="subcellular location">
    <subcellularLocation>
        <location evidence="1">Cell membrane</location>
        <topology evidence="1">Multi-pass membrane protein</topology>
    </subcellularLocation>
</comment>
<evidence type="ECO:0000256" key="4">
    <source>
        <dbReference type="ARBA" id="ARBA00022989"/>
    </source>
</evidence>
<sequence>MANLDAKSTRPSRLGNIIRDWAVLSTYERLEQIVALALSVILTVVILLSLWSVLDHLLKILMNYHQDQVERQITSLFGSAMGLLIAMEFNHTIFHSVMRRGQVVKVKTVVLIAILAISRQFILIENSEVSTQKILAYALATLVLGIVYYLIDRRDDLHLRRAYAQAEDKRYIGPHQ</sequence>
<keyword evidence="4 6" id="KW-1133">Transmembrane helix</keyword>
<evidence type="ECO:0000313" key="7">
    <source>
        <dbReference type="EMBL" id="AIA55985.1"/>
    </source>
</evidence>
<dbReference type="GeneID" id="92932203"/>
<protein>
    <recommendedName>
        <fullName evidence="9">Diguanylate cyclase</fullName>
    </recommendedName>
</protein>
<keyword evidence="2" id="KW-1003">Cell membrane</keyword>
<evidence type="ECO:0000256" key="2">
    <source>
        <dbReference type="ARBA" id="ARBA00022475"/>
    </source>
</evidence>
<evidence type="ECO:0000256" key="5">
    <source>
        <dbReference type="ARBA" id="ARBA00023136"/>
    </source>
</evidence>
<evidence type="ECO:0000256" key="6">
    <source>
        <dbReference type="SAM" id="Phobius"/>
    </source>
</evidence>
<feature type="transmembrane region" description="Helical" evidence="6">
    <location>
        <begin position="33"/>
        <end position="53"/>
    </location>
</feature>
<dbReference type="HOGENOM" id="CLU_113758_0_0_6"/>
<dbReference type="EMBL" id="CP005986">
    <property type="protein sequence ID" value="AIA55985.1"/>
    <property type="molecule type" value="Genomic_DNA"/>
</dbReference>
<gene>
    <name evidence="7" type="ORF">Acaty_c2131</name>
</gene>
<dbReference type="Proteomes" id="UP000005522">
    <property type="component" value="Chromosome"/>
</dbReference>
<dbReference type="eggNOG" id="COG3431">
    <property type="taxonomic scope" value="Bacteria"/>
</dbReference>
<name>A0A059ZWM3_ACICK</name>
<dbReference type="AlphaFoldDB" id="A0A059ZWM3"/>
<dbReference type="RefSeq" id="WP_004868425.1">
    <property type="nucleotide sequence ID" value="NZ_CP005986.1"/>
</dbReference>
<evidence type="ECO:0008006" key="9">
    <source>
        <dbReference type="Google" id="ProtNLM"/>
    </source>
</evidence>
<proteinExistence type="predicted"/>